<dbReference type="InterPro" id="IPR022028">
    <property type="entry name" value="DUF3604"/>
</dbReference>
<evidence type="ECO:0000313" key="1">
    <source>
        <dbReference type="EMBL" id="MCX2976732.1"/>
    </source>
</evidence>
<dbReference type="Gene3D" id="3.20.20.140">
    <property type="entry name" value="Metal-dependent hydrolases"/>
    <property type="match status" value="1"/>
</dbReference>
<dbReference type="Proteomes" id="UP001143304">
    <property type="component" value="Unassembled WGS sequence"/>
</dbReference>
<dbReference type="Pfam" id="PF12228">
    <property type="entry name" value="DUF3604"/>
    <property type="match status" value="1"/>
</dbReference>
<accession>A0ABT3T3A7</accession>
<evidence type="ECO:0000313" key="2">
    <source>
        <dbReference type="Proteomes" id="UP001143304"/>
    </source>
</evidence>
<organism evidence="1 2">
    <name type="scientific">Candidatus Marimicrobium litorale</name>
    <dbReference type="NCBI Taxonomy" id="2518991"/>
    <lineage>
        <taxon>Bacteria</taxon>
        <taxon>Pseudomonadati</taxon>
        <taxon>Pseudomonadota</taxon>
        <taxon>Gammaproteobacteria</taxon>
        <taxon>Cellvibrionales</taxon>
        <taxon>Halieaceae</taxon>
        <taxon>Marimicrobium</taxon>
    </lineage>
</organism>
<reference evidence="1" key="1">
    <citation type="submission" date="2019-02" db="EMBL/GenBank/DDBJ databases">
        <authorList>
            <person name="Li S.-H."/>
        </authorList>
    </citation>
    <scope>NUCLEOTIDE SEQUENCE</scope>
    <source>
        <strain evidence="1">IMCC11814</strain>
    </source>
</reference>
<name>A0ABT3T3A7_9GAMM</name>
<dbReference type="RefSeq" id="WP_279248473.1">
    <property type="nucleotide sequence ID" value="NZ_SHNO01000001.1"/>
</dbReference>
<sequence>MKLIRFFLVLFVTASFAAGLWVYLATTGFFGERQSTGTLEERPRGADARNQLVENFSPTGRDKQILFGDLHAHTTYSFDAYNISLPMYRGEGSHPPADACDFARYCAVLDFWSINDHAEGLTAAQWSQTRDMVRQCNAAAGDPSNPDMVTFLGWEWTQIGDTPAEHYGHKNIVLRDTMEGDVPIRPIASREQLFPGGADPYGTIMRLLLIAGANSSEERQRYFDFMRFLQDRDELIPCVTGEPVRDLPFDCQESASTPAELFAKMDDWGFPYLAIPHGNTWGFYTPPGSSWDKQLAAHTRPDQHEPLIEVFSGHGNIEEYRPWRAVVQDNHGDAECPPPTSDYLPECWRAGEIIRDRCLASGEFRPQCDRRAADTRANFILTKDSGHWTIPGGRVEDWLDAGQCRDCYMPAYNHRPMLSVQYGLAIRNFDNPSVTPKRFRWGMIGSSDVHTARPGTGYKEVMRRRMSDAALGLLGPPAFLVEQEPKPDFVTLQETGGLSGPYFERFASFFGTGGLVAVHAAGRDRQAVWSALQRKEVYGTSGDRILLWFDLVGEGGRQPMGTVVTQSTTPEFEVNALGAFEQKDGCPADSHRALSQDRLERLCGAQCYFPGDRRKRIDRIEVVRIQPQVNAFEEVGSLIEDPWRVLPCEDQGNGCTVRFSDPEYRSAGRDALYYVRALQAATPTVNGENLRCEYDEAGQCISVSPCSVNDATAYDDDCLADVEERAWSSPIFVDYEHGRRDISALIDQD</sequence>
<comment type="caution">
    <text evidence="1">The sequence shown here is derived from an EMBL/GenBank/DDBJ whole genome shotgun (WGS) entry which is preliminary data.</text>
</comment>
<proteinExistence type="predicted"/>
<protein>
    <submittedName>
        <fullName evidence="1">DUF3604 domain-containing protein</fullName>
    </submittedName>
</protein>
<gene>
    <name evidence="1" type="ORF">EYC82_05135</name>
</gene>
<dbReference type="EMBL" id="SHNO01000001">
    <property type="protein sequence ID" value="MCX2976732.1"/>
    <property type="molecule type" value="Genomic_DNA"/>
</dbReference>
<keyword evidence="2" id="KW-1185">Reference proteome</keyword>